<keyword evidence="12" id="KW-1185">Reference proteome</keyword>
<gene>
    <name evidence="11" type="ORF">CA2015_0432</name>
</gene>
<evidence type="ECO:0000256" key="4">
    <source>
        <dbReference type="ARBA" id="ARBA00022475"/>
    </source>
</evidence>
<feature type="transmembrane region" description="Helical" evidence="9">
    <location>
        <begin position="336"/>
        <end position="358"/>
    </location>
</feature>
<evidence type="ECO:0000256" key="5">
    <source>
        <dbReference type="ARBA" id="ARBA00022692"/>
    </source>
</evidence>
<keyword evidence="5 9" id="KW-0812">Transmembrane</keyword>
<dbReference type="PATRIC" id="fig|320787.5.peg.482"/>
<evidence type="ECO:0000256" key="8">
    <source>
        <dbReference type="ARBA" id="ARBA00038435"/>
    </source>
</evidence>
<feature type="transmembrane region" description="Helical" evidence="9">
    <location>
        <begin position="114"/>
        <end position="146"/>
    </location>
</feature>
<comment type="similarity">
    <text evidence="8">Belongs to the NhaC Na(+)/H(+) (TC 2.A.35) antiporter family.</text>
</comment>
<organism evidence="11 12">
    <name type="scientific">Cyclobacterium amurskyense</name>
    <dbReference type="NCBI Taxonomy" id="320787"/>
    <lineage>
        <taxon>Bacteria</taxon>
        <taxon>Pseudomonadati</taxon>
        <taxon>Bacteroidota</taxon>
        <taxon>Cytophagia</taxon>
        <taxon>Cytophagales</taxon>
        <taxon>Cyclobacteriaceae</taxon>
        <taxon>Cyclobacterium</taxon>
    </lineage>
</organism>
<dbReference type="KEGG" id="camu:CA2015_0432"/>
<feature type="transmembrane region" description="Helical" evidence="9">
    <location>
        <begin position="370"/>
        <end position="389"/>
    </location>
</feature>
<comment type="subcellular location">
    <subcellularLocation>
        <location evidence="1">Cell membrane</location>
        <topology evidence="1">Multi-pass membrane protein</topology>
    </subcellularLocation>
</comment>
<reference evidence="11 12" key="1">
    <citation type="submission" date="2015-07" db="EMBL/GenBank/DDBJ databases">
        <authorList>
            <person name="Kim K.M."/>
        </authorList>
    </citation>
    <scope>NUCLEOTIDE SEQUENCE [LARGE SCALE GENOMIC DNA]</scope>
    <source>
        <strain evidence="11 12">KCTC 12363</strain>
    </source>
</reference>
<feature type="transmembrane region" description="Helical" evidence="9">
    <location>
        <begin position="42"/>
        <end position="61"/>
    </location>
</feature>
<accession>A0A0H4PAW7</accession>
<protein>
    <submittedName>
        <fullName evidence="11">Na+/H+ antiporter NhaC</fullName>
    </submittedName>
</protein>
<dbReference type="OrthoDB" id="9762978at2"/>
<keyword evidence="6 9" id="KW-1133">Transmembrane helix</keyword>
<evidence type="ECO:0000256" key="9">
    <source>
        <dbReference type="SAM" id="Phobius"/>
    </source>
</evidence>
<evidence type="ECO:0000259" key="10">
    <source>
        <dbReference type="Pfam" id="PF03553"/>
    </source>
</evidence>
<dbReference type="PANTHER" id="PTHR33451:SF3">
    <property type="entry name" value="MALATE-2H(+)_NA(+)-LACTATE ANTIPORTER"/>
    <property type="match status" value="1"/>
</dbReference>
<proteinExistence type="inferred from homology"/>
<feature type="transmembrane region" description="Helical" evidence="9">
    <location>
        <begin position="201"/>
        <end position="220"/>
    </location>
</feature>
<evidence type="ECO:0000256" key="6">
    <source>
        <dbReference type="ARBA" id="ARBA00022989"/>
    </source>
</evidence>
<feature type="transmembrane region" description="Helical" evidence="9">
    <location>
        <begin position="12"/>
        <end position="30"/>
    </location>
</feature>
<dbReference type="EMBL" id="CP012040">
    <property type="protein sequence ID" value="AKP49903.1"/>
    <property type="molecule type" value="Genomic_DNA"/>
</dbReference>
<dbReference type="InterPro" id="IPR004770">
    <property type="entry name" value="Na/H_antiport_NhaC"/>
</dbReference>
<dbReference type="AlphaFoldDB" id="A0A0H4PAW7"/>
<keyword evidence="7 9" id="KW-0472">Membrane</keyword>
<evidence type="ECO:0000313" key="12">
    <source>
        <dbReference type="Proteomes" id="UP000036520"/>
    </source>
</evidence>
<dbReference type="Pfam" id="PF03553">
    <property type="entry name" value="Na_H_antiporter"/>
    <property type="match status" value="1"/>
</dbReference>
<dbReference type="Proteomes" id="UP000036520">
    <property type="component" value="Chromosome"/>
</dbReference>
<evidence type="ECO:0000256" key="1">
    <source>
        <dbReference type="ARBA" id="ARBA00004651"/>
    </source>
</evidence>
<dbReference type="STRING" id="320787.CA2015_0432"/>
<evidence type="ECO:0000256" key="7">
    <source>
        <dbReference type="ARBA" id="ARBA00023136"/>
    </source>
</evidence>
<evidence type="ECO:0000256" key="2">
    <source>
        <dbReference type="ARBA" id="ARBA00022448"/>
    </source>
</evidence>
<dbReference type="RefSeq" id="WP_048640390.1">
    <property type="nucleotide sequence ID" value="NZ_CP012040.1"/>
</dbReference>
<feature type="transmembrane region" description="Helical" evidence="9">
    <location>
        <begin position="82"/>
        <end position="108"/>
    </location>
</feature>
<feature type="transmembrane region" description="Helical" evidence="9">
    <location>
        <begin position="240"/>
        <end position="258"/>
    </location>
</feature>
<dbReference type="GO" id="GO:0005886">
    <property type="term" value="C:plasma membrane"/>
    <property type="evidence" value="ECO:0007669"/>
    <property type="project" value="UniProtKB-SubCell"/>
</dbReference>
<keyword evidence="4" id="KW-1003">Cell membrane</keyword>
<dbReference type="NCBIfam" id="TIGR00931">
    <property type="entry name" value="antiport_nhaC"/>
    <property type="match status" value="1"/>
</dbReference>
<name>A0A0H4PAW7_9BACT</name>
<feature type="transmembrane region" description="Helical" evidence="9">
    <location>
        <begin position="454"/>
        <end position="476"/>
    </location>
</feature>
<dbReference type="InterPro" id="IPR018461">
    <property type="entry name" value="Na/H_Antiport_NhaC-like_C"/>
</dbReference>
<dbReference type="InterPro" id="IPR052180">
    <property type="entry name" value="NhaC_Na-H+_Antiporter"/>
</dbReference>
<sequence length="496" mass="52557">MDKTSKRPSISEALFPIVFLIVLLAINIKVFGTDGLSGSNQLVLIVSAAVAGLIASIRLNVKWEKIQEGMINSISSAMSSILILLLIGALAGTWMLSGIVPAMIYYGLKVLNPTVFLVAACVVCGVVSIATGSSWTTVATVGVALLGIGKALGFSEGLVGGAIISGAYFGDKMSPLSDTTNLAPAMAGTDLFTHIKHMMKTTVPSIIITLIIFAAIGFIGNREGTVGQVEEISRVISSTFSINGWLFLVPVIVFILIVKKVPAIPVLLAGAILGAIFAVLFQQEVIRDLASISSIEGSLSLQSFKIVMKALYGDTAILTSNEIVNELLVTGGMSGMLYTVWLIICAMAFGGIMEVSGMLKVIAEAVISKVNSVGSLIAATAGTGLFFNITTSDQYLAILVPGRMYADIYRKRGLKGENLSRTLEDSATVTSVLIPWNTCGATQASVLGVATLAYAPYCFFNIISPFMTILFGYFNWGINYYSKKEMKTINEEEIGA</sequence>
<dbReference type="GO" id="GO:0015297">
    <property type="term" value="F:antiporter activity"/>
    <property type="evidence" value="ECO:0007669"/>
    <property type="project" value="UniProtKB-KW"/>
</dbReference>
<evidence type="ECO:0000313" key="11">
    <source>
        <dbReference type="EMBL" id="AKP49903.1"/>
    </source>
</evidence>
<feature type="transmembrane region" description="Helical" evidence="9">
    <location>
        <begin position="263"/>
        <end position="281"/>
    </location>
</feature>
<keyword evidence="3" id="KW-0050">Antiport</keyword>
<feature type="domain" description="Na+/H+ antiporter NhaC-like C-terminal" evidence="10">
    <location>
        <begin position="166"/>
        <end position="476"/>
    </location>
</feature>
<evidence type="ECO:0000256" key="3">
    <source>
        <dbReference type="ARBA" id="ARBA00022449"/>
    </source>
</evidence>
<keyword evidence="2" id="KW-0813">Transport</keyword>
<dbReference type="PANTHER" id="PTHR33451">
    <property type="entry name" value="MALATE-2H(+)/NA(+)-LACTATE ANTIPORTER"/>
    <property type="match status" value="1"/>
</dbReference>